<protein>
    <submittedName>
        <fullName evidence="1">Uncharacterized protein</fullName>
    </submittedName>
</protein>
<keyword evidence="2" id="KW-1185">Reference proteome</keyword>
<proteinExistence type="predicted"/>
<evidence type="ECO:0000313" key="1">
    <source>
        <dbReference type="EMBL" id="MBA2174877.1"/>
    </source>
</evidence>
<evidence type="ECO:0000313" key="2">
    <source>
        <dbReference type="Proteomes" id="UP000571017"/>
    </source>
</evidence>
<organism evidence="1 2">
    <name type="scientific">Halobacillus locisalis</name>
    <dbReference type="NCBI Taxonomy" id="220753"/>
    <lineage>
        <taxon>Bacteria</taxon>
        <taxon>Bacillati</taxon>
        <taxon>Bacillota</taxon>
        <taxon>Bacilli</taxon>
        <taxon>Bacillales</taxon>
        <taxon>Bacillaceae</taxon>
        <taxon>Halobacillus</taxon>
    </lineage>
</organism>
<gene>
    <name evidence="1" type="ORF">H0266_08230</name>
</gene>
<comment type="caution">
    <text evidence="1">The sequence shown here is derived from an EMBL/GenBank/DDBJ whole genome shotgun (WGS) entry which is preliminary data.</text>
</comment>
<name>A0A838CS23_9BACI</name>
<dbReference type="RefSeq" id="WP_181471932.1">
    <property type="nucleotide sequence ID" value="NZ_JACEFG010000002.1"/>
</dbReference>
<dbReference type="EMBL" id="JACEFG010000002">
    <property type="protein sequence ID" value="MBA2174877.1"/>
    <property type="molecule type" value="Genomic_DNA"/>
</dbReference>
<dbReference type="Proteomes" id="UP000571017">
    <property type="component" value="Unassembled WGS sequence"/>
</dbReference>
<dbReference type="AlphaFoldDB" id="A0A838CS23"/>
<reference evidence="1 2" key="1">
    <citation type="journal article" date="2004" name="Extremophiles">
        <title>Halobacillus locisalis sp. nov., a halophilic bacterium isolated from a marine solar saltern of the Yellow Sea in Korea.</title>
        <authorList>
            <person name="Yoon J.H."/>
            <person name="Kang K.H."/>
            <person name="Oh T.K."/>
            <person name="Park Y.H."/>
        </authorList>
    </citation>
    <scope>NUCLEOTIDE SEQUENCE [LARGE SCALE GENOMIC DNA]</scope>
    <source>
        <strain evidence="1 2">KCTC 3788</strain>
    </source>
</reference>
<accession>A0A838CS23</accession>
<sequence length="84" mass="9745">MVNGEKYTWQGEIEKDEFTIGEKVGEVEKKVEKEVMPKTNFSSNILEVGEEIYIAAESKKVMMIKREDESYYKFTAESYFKGDG</sequence>